<name>A0A2N1UNA5_9BACT</name>
<accession>A0A2N1UNA5</accession>
<proteinExistence type="predicted"/>
<protein>
    <recommendedName>
        <fullName evidence="3">Histidine kinase/HSP90-like ATPase domain-containing protein</fullName>
    </recommendedName>
</protein>
<reference evidence="1 2" key="1">
    <citation type="journal article" date="2017" name="ISME J.">
        <title>Potential for microbial H2 and metal transformations associated with novel bacteria and archaea in deep terrestrial subsurface sediments.</title>
        <authorList>
            <person name="Hernsdorf A.W."/>
            <person name="Amano Y."/>
            <person name="Miyakawa K."/>
            <person name="Ise K."/>
            <person name="Suzuki Y."/>
            <person name="Anantharaman K."/>
            <person name="Probst A."/>
            <person name="Burstein D."/>
            <person name="Thomas B.C."/>
            <person name="Banfield J.F."/>
        </authorList>
    </citation>
    <scope>NUCLEOTIDE SEQUENCE [LARGE SCALE GENOMIC DNA]</scope>
    <source>
        <strain evidence="1">HGW-Kuenenbacteria-1</strain>
    </source>
</reference>
<dbReference type="EMBL" id="PGYQ01000008">
    <property type="protein sequence ID" value="PKL72300.1"/>
    <property type="molecule type" value="Genomic_DNA"/>
</dbReference>
<evidence type="ECO:0000313" key="2">
    <source>
        <dbReference type="Proteomes" id="UP000233414"/>
    </source>
</evidence>
<comment type="caution">
    <text evidence="1">The sequence shown here is derived from an EMBL/GenBank/DDBJ whole genome shotgun (WGS) entry which is preliminary data.</text>
</comment>
<organism evidence="1 2">
    <name type="scientific">Candidatus Kuenenbacteria bacterium HGW-Kuenenbacteria-1</name>
    <dbReference type="NCBI Taxonomy" id="2013812"/>
    <lineage>
        <taxon>Bacteria</taxon>
        <taxon>Candidatus Kueneniibacteriota</taxon>
    </lineage>
</organism>
<sequence length="188" mass="21271">MNNSFKKAYAWVKSDIPLRIEKKYYCETRDIFQARLGMMISSLFANAKIIENDIYILSAIAGEIGNNSFDHNLGKWPDIMGIFFGYELNKNKLTIVLADRGQGILATLKRVKPELKNDKESLFVAFNEKISGRAPEPRGNGLKFVKESIKEKKKHLLFMSGTAKIEINKKIKISLAKKINGCLAIITN</sequence>
<evidence type="ECO:0008006" key="3">
    <source>
        <dbReference type="Google" id="ProtNLM"/>
    </source>
</evidence>
<dbReference type="AlphaFoldDB" id="A0A2N1UNA5"/>
<evidence type="ECO:0000313" key="1">
    <source>
        <dbReference type="EMBL" id="PKL72300.1"/>
    </source>
</evidence>
<dbReference type="Proteomes" id="UP000233414">
    <property type="component" value="Unassembled WGS sequence"/>
</dbReference>
<gene>
    <name evidence="1" type="ORF">CVV26_02170</name>
</gene>